<keyword evidence="1" id="KW-0472">Membrane</keyword>
<evidence type="ECO:0000256" key="1">
    <source>
        <dbReference type="SAM" id="Phobius"/>
    </source>
</evidence>
<protein>
    <submittedName>
        <fullName evidence="2">Uncharacterized protein</fullName>
    </submittedName>
</protein>
<sequence>MRLVVGGLQDEPSSPQQMLVLYSFAWTGLAIGFLPSRKLILKYGEEWRRGVRRESYEYPRRYVVAPVVTVIVMCFVASALST</sequence>
<keyword evidence="3" id="KW-1185">Reference proteome</keyword>
<dbReference type="EMBL" id="RBAM01000001">
    <property type="protein sequence ID" value="RKN77473.1"/>
    <property type="molecule type" value="Genomic_DNA"/>
</dbReference>
<dbReference type="Proteomes" id="UP000270343">
    <property type="component" value="Unassembled WGS sequence"/>
</dbReference>
<reference evidence="2 3" key="1">
    <citation type="journal article" date="2015" name="Antonie Van Leeuwenhoek">
        <title>Streptomyces klenkii sp. nov., isolated from deep marine sediment.</title>
        <authorList>
            <person name="Veyisoglu A."/>
            <person name="Sahin N."/>
        </authorList>
    </citation>
    <scope>NUCLEOTIDE SEQUENCE [LARGE SCALE GENOMIC DNA]</scope>
    <source>
        <strain evidence="2 3">KCTC 29202</strain>
    </source>
</reference>
<feature type="transmembrane region" description="Helical" evidence="1">
    <location>
        <begin position="62"/>
        <end position="80"/>
    </location>
</feature>
<proteinExistence type="predicted"/>
<accession>A0A3B0BVT7</accession>
<gene>
    <name evidence="2" type="ORF">D7231_01735</name>
</gene>
<keyword evidence="1" id="KW-1133">Transmembrane helix</keyword>
<evidence type="ECO:0000313" key="2">
    <source>
        <dbReference type="EMBL" id="RKN77473.1"/>
    </source>
</evidence>
<comment type="caution">
    <text evidence="2">The sequence shown here is derived from an EMBL/GenBank/DDBJ whole genome shotgun (WGS) entry which is preliminary data.</text>
</comment>
<feature type="transmembrane region" description="Helical" evidence="1">
    <location>
        <begin position="20"/>
        <end position="41"/>
    </location>
</feature>
<dbReference type="AlphaFoldDB" id="A0A3B0BVT7"/>
<keyword evidence="1" id="KW-0812">Transmembrane</keyword>
<evidence type="ECO:0000313" key="3">
    <source>
        <dbReference type="Proteomes" id="UP000270343"/>
    </source>
</evidence>
<organism evidence="2 3">
    <name type="scientific">Streptomyces klenkii</name>
    <dbReference type="NCBI Taxonomy" id="1420899"/>
    <lineage>
        <taxon>Bacteria</taxon>
        <taxon>Bacillati</taxon>
        <taxon>Actinomycetota</taxon>
        <taxon>Actinomycetes</taxon>
        <taxon>Kitasatosporales</taxon>
        <taxon>Streptomycetaceae</taxon>
        <taxon>Streptomyces</taxon>
    </lineage>
</organism>
<name>A0A3B0BVT7_9ACTN</name>